<dbReference type="GO" id="GO:0035091">
    <property type="term" value="F:phosphatidylinositol binding"/>
    <property type="evidence" value="ECO:0007669"/>
    <property type="project" value="InterPro"/>
</dbReference>
<dbReference type="Pfam" id="PF03127">
    <property type="entry name" value="GAT"/>
    <property type="match status" value="1"/>
</dbReference>
<evidence type="ECO:0000313" key="3">
    <source>
        <dbReference type="EMBL" id="OXA51313.1"/>
    </source>
</evidence>
<feature type="compositionally biased region" description="Low complexity" evidence="1">
    <location>
        <begin position="177"/>
        <end position="197"/>
    </location>
</feature>
<organism evidence="3 4">
    <name type="scientific">Folsomia candida</name>
    <name type="common">Springtail</name>
    <dbReference type="NCBI Taxonomy" id="158441"/>
    <lineage>
        <taxon>Eukaryota</taxon>
        <taxon>Metazoa</taxon>
        <taxon>Ecdysozoa</taxon>
        <taxon>Arthropoda</taxon>
        <taxon>Hexapoda</taxon>
        <taxon>Collembola</taxon>
        <taxon>Entomobryomorpha</taxon>
        <taxon>Isotomoidea</taxon>
        <taxon>Isotomidae</taxon>
        <taxon>Proisotominae</taxon>
        <taxon>Folsomia</taxon>
    </lineage>
</organism>
<name>A0A226E1A1_FOLCA</name>
<feature type="compositionally biased region" description="Low complexity" evidence="1">
    <location>
        <begin position="253"/>
        <end position="265"/>
    </location>
</feature>
<feature type="compositionally biased region" description="Polar residues" evidence="1">
    <location>
        <begin position="237"/>
        <end position="247"/>
    </location>
</feature>
<protein>
    <submittedName>
        <fullName evidence="3">TOM1-like protein 2</fullName>
    </submittedName>
</protein>
<proteinExistence type="predicted"/>
<accession>A0A226E1A1</accession>
<dbReference type="Proteomes" id="UP000198287">
    <property type="component" value="Unassembled WGS sequence"/>
</dbReference>
<keyword evidence="4" id="KW-1185">Reference proteome</keyword>
<feature type="region of interest" description="Disordered" evidence="1">
    <location>
        <begin position="158"/>
        <end position="201"/>
    </location>
</feature>
<dbReference type="GO" id="GO:0007165">
    <property type="term" value="P:signal transduction"/>
    <property type="evidence" value="ECO:0007669"/>
    <property type="project" value="TreeGrafter"/>
</dbReference>
<dbReference type="STRING" id="158441.A0A226E1A1"/>
<reference evidence="3 4" key="1">
    <citation type="submission" date="2015-12" db="EMBL/GenBank/DDBJ databases">
        <title>The genome of Folsomia candida.</title>
        <authorList>
            <person name="Faddeeva A."/>
            <person name="Derks M.F."/>
            <person name="Anvar Y."/>
            <person name="Smit S."/>
            <person name="Van Straalen N."/>
            <person name="Roelofs D."/>
        </authorList>
    </citation>
    <scope>NUCLEOTIDE SEQUENCE [LARGE SCALE GENOMIC DNA]</scope>
    <source>
        <strain evidence="3 4">VU population</strain>
        <tissue evidence="3">Whole body</tissue>
    </source>
</reference>
<dbReference type="PANTHER" id="PTHR13856:SF137">
    <property type="entry name" value="GH05942P"/>
    <property type="match status" value="1"/>
</dbReference>
<dbReference type="AlphaFoldDB" id="A0A226E1A1"/>
<dbReference type="Gene3D" id="1.20.58.160">
    <property type="match status" value="1"/>
</dbReference>
<feature type="domain" description="GAT" evidence="2">
    <location>
        <begin position="21"/>
        <end position="110"/>
    </location>
</feature>
<gene>
    <name evidence="3" type="ORF">Fcan01_14329</name>
</gene>
<evidence type="ECO:0000259" key="2">
    <source>
        <dbReference type="PROSITE" id="PS50909"/>
    </source>
</evidence>
<dbReference type="GO" id="GO:0030276">
    <property type="term" value="F:clathrin binding"/>
    <property type="evidence" value="ECO:0007669"/>
    <property type="project" value="TreeGrafter"/>
</dbReference>
<dbReference type="EMBL" id="LNIX01000008">
    <property type="protein sequence ID" value="OXA51313.1"/>
    <property type="molecule type" value="Genomic_DNA"/>
</dbReference>
<dbReference type="GO" id="GO:0043130">
    <property type="term" value="F:ubiquitin binding"/>
    <property type="evidence" value="ECO:0007669"/>
    <property type="project" value="InterPro"/>
</dbReference>
<evidence type="ECO:0000313" key="4">
    <source>
        <dbReference type="Proteomes" id="UP000198287"/>
    </source>
</evidence>
<dbReference type="InterPro" id="IPR004152">
    <property type="entry name" value="GAT_dom"/>
</dbReference>
<dbReference type="PROSITE" id="PS50909">
    <property type="entry name" value="GAT"/>
    <property type="match status" value="1"/>
</dbReference>
<evidence type="ECO:0000256" key="1">
    <source>
        <dbReference type="SAM" id="MobiDB-lite"/>
    </source>
</evidence>
<dbReference type="GO" id="GO:0005768">
    <property type="term" value="C:endosome"/>
    <property type="evidence" value="ECO:0007669"/>
    <property type="project" value="TreeGrafter"/>
</dbReference>
<dbReference type="PANTHER" id="PTHR13856">
    <property type="entry name" value="VHS DOMAIN CONTAINING PROTEIN FAMILY"/>
    <property type="match status" value="1"/>
</dbReference>
<sequence length="275" mass="28978">MSEATSVGELGGVDGGPISGEKIAKITADLNIVRNNMTVFSEILAELNPAGGGDPADLELLQELHRTCKEMQSRVGMLLCTPTTDELTVDMLQINDDMNDLFDRYDRKTAAYLAKGGGKNTVDAPLIDLGGIGDETGAGGGGATPSLIQNLGAMNLHSQQKPGAAGGGDADFDQFVTSRSSTTPATKTTTTSNPSTKKSTDLFDAYSPELTEEEIIQGHRETDFEEMEAWLKANPGSEASLTSLQQERSTRITSPNANNASATNPFGLPHDGKPS</sequence>
<dbReference type="OrthoDB" id="2018246at2759"/>
<dbReference type="CDD" id="cd14233">
    <property type="entry name" value="GAT_TOM1_like"/>
    <property type="match status" value="1"/>
</dbReference>
<comment type="caution">
    <text evidence="3">The sequence shown here is derived from an EMBL/GenBank/DDBJ whole genome shotgun (WGS) entry which is preliminary data.</text>
</comment>
<dbReference type="SUPFAM" id="SSF89009">
    <property type="entry name" value="GAT-like domain"/>
    <property type="match status" value="1"/>
</dbReference>
<feature type="region of interest" description="Disordered" evidence="1">
    <location>
        <begin position="227"/>
        <end position="275"/>
    </location>
</feature>
<dbReference type="GO" id="GO:0016020">
    <property type="term" value="C:membrane"/>
    <property type="evidence" value="ECO:0007669"/>
    <property type="project" value="TreeGrafter"/>
</dbReference>
<dbReference type="InterPro" id="IPR038425">
    <property type="entry name" value="GAT_sf"/>
</dbReference>
<dbReference type="OMA" id="WTHRSTH"/>